<organism evidence="1 2">
    <name type="scientific">Antarcticirhabdus aurantiaca</name>
    <dbReference type="NCBI Taxonomy" id="2606717"/>
    <lineage>
        <taxon>Bacteria</taxon>
        <taxon>Pseudomonadati</taxon>
        <taxon>Pseudomonadota</taxon>
        <taxon>Alphaproteobacteria</taxon>
        <taxon>Hyphomicrobiales</taxon>
        <taxon>Aurantimonadaceae</taxon>
        <taxon>Antarcticirhabdus</taxon>
    </lineage>
</organism>
<dbReference type="EMBL" id="CP113520">
    <property type="protein sequence ID" value="WAJ26901.1"/>
    <property type="molecule type" value="Genomic_DNA"/>
</dbReference>
<reference evidence="1" key="1">
    <citation type="submission" date="2022-11" db="EMBL/GenBank/DDBJ databases">
        <title>beta-Carotene-producing bacterium, Jeongeuplla avenae sp. nov., alleviates the salt stress of Arabidopsis seedlings.</title>
        <authorList>
            <person name="Jiang L."/>
            <person name="Lee J."/>
        </authorList>
    </citation>
    <scope>NUCLEOTIDE SEQUENCE</scope>
    <source>
        <strain evidence="1">DY_R2A_6</strain>
    </source>
</reference>
<accession>A0ACD4NJK1</accession>
<evidence type="ECO:0000313" key="1">
    <source>
        <dbReference type="EMBL" id="WAJ26901.1"/>
    </source>
</evidence>
<gene>
    <name evidence="1" type="ORF">OXU80_18815</name>
</gene>
<dbReference type="Proteomes" id="UP001163223">
    <property type="component" value="Chromosome"/>
</dbReference>
<protein>
    <submittedName>
        <fullName evidence="1">IS1182 family transposase</fullName>
    </submittedName>
</protein>
<name>A0ACD4NJK1_9HYPH</name>
<evidence type="ECO:0000313" key="2">
    <source>
        <dbReference type="Proteomes" id="UP001163223"/>
    </source>
</evidence>
<proteinExistence type="predicted"/>
<sequence length="479" mass="53595">MGRFVVGADRDQATLFPPCLEDWIAEDNPVRVIDIFVDALDLRSLGFEGVEAAATGRPGYHPAALLKLYVYGYLNRIPSSRRLEREAGRNVEVMWLTARLSPDHKTIAEFRRQNGSGIGRVCARFVALCREMGLLTGTRVAIDGSKFKAVNNRDRNFTKAKLERRREQIEESVSRYLAQLDTADRQEPTPELAAKVARLNEKIARLGQEMERLARLETQMAAAADRQVSLTDPDARSMATSGRGSGMVGYNVQVAVDTEHHLIVAHEVTNVGSDRAQLSGMTQQAKQALQVDRLEAIADRGYYSGEEILACERAGIAVTLPRPMTSGAKAAGRFGKEDFLYHREKDIYRCPAGETLIHRTTTVERGMTLSRYWTNACQACPLKADCTTGKERRVTRWEHEDVLETVQRRLDADPQAMRVRRETVEHPFGTLKARMGATHFLTRTLPRVSAEMALQVLAYNLTRVLNIMGSKRLLAAIRA</sequence>
<keyword evidence="2" id="KW-1185">Reference proteome</keyword>